<reference evidence="1" key="3">
    <citation type="submission" date="2020-06" db="EMBL/GenBank/DDBJ databases">
        <title>Helianthus annuus Genome sequencing and assembly Release 2.</title>
        <authorList>
            <person name="Gouzy J."/>
            <person name="Langlade N."/>
            <person name="Munos S."/>
        </authorList>
    </citation>
    <scope>NUCLEOTIDE SEQUENCE</scope>
    <source>
        <tissue evidence="1">Leaves</tissue>
    </source>
</reference>
<evidence type="ECO:0000313" key="3">
    <source>
        <dbReference type="Proteomes" id="UP000215914"/>
    </source>
</evidence>
<organism evidence="2 3">
    <name type="scientific">Helianthus annuus</name>
    <name type="common">Common sunflower</name>
    <dbReference type="NCBI Taxonomy" id="4232"/>
    <lineage>
        <taxon>Eukaryota</taxon>
        <taxon>Viridiplantae</taxon>
        <taxon>Streptophyta</taxon>
        <taxon>Embryophyta</taxon>
        <taxon>Tracheophyta</taxon>
        <taxon>Spermatophyta</taxon>
        <taxon>Magnoliopsida</taxon>
        <taxon>eudicotyledons</taxon>
        <taxon>Gunneridae</taxon>
        <taxon>Pentapetalae</taxon>
        <taxon>asterids</taxon>
        <taxon>campanulids</taxon>
        <taxon>Asterales</taxon>
        <taxon>Asteraceae</taxon>
        <taxon>Asteroideae</taxon>
        <taxon>Heliantheae alliance</taxon>
        <taxon>Heliantheae</taxon>
        <taxon>Helianthus</taxon>
    </lineage>
</organism>
<evidence type="ECO:0000313" key="2">
    <source>
        <dbReference type="EMBL" id="OTF90380.1"/>
    </source>
</evidence>
<dbReference type="EMBL" id="CM007905">
    <property type="protein sequence ID" value="OTF90380.1"/>
    <property type="molecule type" value="Genomic_DNA"/>
</dbReference>
<name>A0A251RV82_HELAN</name>
<protein>
    <submittedName>
        <fullName evidence="2">Uncharacterized protein</fullName>
    </submittedName>
</protein>
<reference evidence="2" key="2">
    <citation type="submission" date="2017-02" db="EMBL/GenBank/DDBJ databases">
        <title>Sunflower complete genome.</title>
        <authorList>
            <person name="Langlade N."/>
            <person name="Munos S."/>
        </authorList>
    </citation>
    <scope>NUCLEOTIDE SEQUENCE [LARGE SCALE GENOMIC DNA]</scope>
    <source>
        <tissue evidence="2">Leaves</tissue>
    </source>
</reference>
<dbReference type="AlphaFoldDB" id="A0A251RV82"/>
<keyword evidence="3" id="KW-1185">Reference proteome</keyword>
<dbReference type="InParanoid" id="A0A251RV82"/>
<gene>
    <name evidence="2" type="ORF">HannXRQ_Chr16g0499031</name>
    <name evidence="1" type="ORF">HanXRQr2_Chr16g0724601</name>
</gene>
<proteinExistence type="predicted"/>
<accession>A0A251RV82</accession>
<dbReference type="Proteomes" id="UP000215914">
    <property type="component" value="Chromosome 16"/>
</dbReference>
<dbReference type="EMBL" id="MNCJ02000331">
    <property type="protein sequence ID" value="KAF5758020.1"/>
    <property type="molecule type" value="Genomic_DNA"/>
</dbReference>
<dbReference type="Gramene" id="mRNA:HanXRQr2_Chr16g0724601">
    <property type="protein sequence ID" value="mRNA:HanXRQr2_Chr16g0724601"/>
    <property type="gene ID" value="HanXRQr2_Chr16g0724601"/>
</dbReference>
<reference evidence="1 3" key="1">
    <citation type="journal article" date="2017" name="Nature">
        <title>The sunflower genome provides insights into oil metabolism, flowering and Asterid evolution.</title>
        <authorList>
            <person name="Badouin H."/>
            <person name="Gouzy J."/>
            <person name="Grassa C.J."/>
            <person name="Murat F."/>
            <person name="Staton S.E."/>
            <person name="Cottret L."/>
            <person name="Lelandais-Briere C."/>
            <person name="Owens G.L."/>
            <person name="Carrere S."/>
            <person name="Mayjonade B."/>
            <person name="Legrand L."/>
            <person name="Gill N."/>
            <person name="Kane N.C."/>
            <person name="Bowers J.E."/>
            <person name="Hubner S."/>
            <person name="Bellec A."/>
            <person name="Berard A."/>
            <person name="Berges H."/>
            <person name="Blanchet N."/>
            <person name="Boniface M.C."/>
            <person name="Brunel D."/>
            <person name="Catrice O."/>
            <person name="Chaidir N."/>
            <person name="Claudel C."/>
            <person name="Donnadieu C."/>
            <person name="Faraut T."/>
            <person name="Fievet G."/>
            <person name="Helmstetter N."/>
            <person name="King M."/>
            <person name="Knapp S.J."/>
            <person name="Lai Z."/>
            <person name="Le Paslier M.C."/>
            <person name="Lippi Y."/>
            <person name="Lorenzon L."/>
            <person name="Mandel J.R."/>
            <person name="Marage G."/>
            <person name="Marchand G."/>
            <person name="Marquand E."/>
            <person name="Bret-Mestries E."/>
            <person name="Morien E."/>
            <person name="Nambeesan S."/>
            <person name="Nguyen T."/>
            <person name="Pegot-Espagnet P."/>
            <person name="Pouilly N."/>
            <person name="Raftis F."/>
            <person name="Sallet E."/>
            <person name="Schiex T."/>
            <person name="Thomas J."/>
            <person name="Vandecasteele C."/>
            <person name="Vares D."/>
            <person name="Vear F."/>
            <person name="Vautrin S."/>
            <person name="Crespi M."/>
            <person name="Mangin B."/>
            <person name="Burke J.M."/>
            <person name="Salse J."/>
            <person name="Munos S."/>
            <person name="Vincourt P."/>
            <person name="Rieseberg L.H."/>
            <person name="Langlade N.B."/>
        </authorList>
    </citation>
    <scope>NUCLEOTIDE SEQUENCE [LARGE SCALE GENOMIC DNA]</scope>
    <source>
        <strain evidence="3">cv. SF193</strain>
        <tissue evidence="1">Leaves</tissue>
    </source>
</reference>
<sequence>MCYPNYRISKSSRHCRFATGIRSSNGSDRCLWRIARILFSNRNSRFSLLSWFLPPIRIAYKPEACFLTDPRATSPDPISVDSGLGDDVVCKMLSLVISLRMAAYATSTEGRGSRFNMSCLIGSSLSSTAIRSWYNLCS</sequence>
<evidence type="ECO:0000313" key="1">
    <source>
        <dbReference type="EMBL" id="KAF5758020.1"/>
    </source>
</evidence>